<dbReference type="Proteomes" id="UP000632154">
    <property type="component" value="Unassembled WGS sequence"/>
</dbReference>
<reference evidence="2" key="1">
    <citation type="journal article" date="2019" name="Int. J. Syst. Evol. Microbiol.">
        <title>The Global Catalogue of Microorganisms (GCM) 10K type strain sequencing project: providing services to taxonomists for standard genome sequencing and annotation.</title>
        <authorList>
            <consortium name="The Broad Institute Genomics Platform"/>
            <consortium name="The Broad Institute Genome Sequencing Center for Infectious Disease"/>
            <person name="Wu L."/>
            <person name="Ma J."/>
        </authorList>
    </citation>
    <scope>NUCLEOTIDE SEQUENCE [LARGE SCALE GENOMIC DNA]</scope>
    <source>
        <strain evidence="2">CGMCC 1.18439</strain>
    </source>
</reference>
<protein>
    <submittedName>
        <fullName evidence="1">Uncharacterized protein</fullName>
    </submittedName>
</protein>
<evidence type="ECO:0000313" key="2">
    <source>
        <dbReference type="Proteomes" id="UP000632154"/>
    </source>
</evidence>
<name>A0ABQ3JZ83_9DEIO</name>
<comment type="caution">
    <text evidence="1">The sequence shown here is derived from an EMBL/GenBank/DDBJ whole genome shotgun (WGS) entry which is preliminary data.</text>
</comment>
<evidence type="ECO:0000313" key="1">
    <source>
        <dbReference type="EMBL" id="GHF96535.1"/>
    </source>
</evidence>
<accession>A0ABQ3JZ83</accession>
<sequence>MNDDLLVINRLVYERWGGGPQPPQVVTGHLDSVARRHGWTWHTEPGDLHQHRAEDRFGAVLGYVLLTGNVAAVASAPCQPYVTPWPLLGGGPVWEALSASGVLVLPDPAWLLADLTPAERARLLNSEFGGGWEARAVQKERPSTWAEALFNSWD</sequence>
<proteinExistence type="predicted"/>
<dbReference type="EMBL" id="BNAL01000004">
    <property type="protein sequence ID" value="GHF96535.1"/>
    <property type="molecule type" value="Genomic_DNA"/>
</dbReference>
<dbReference type="RefSeq" id="WP_189642152.1">
    <property type="nucleotide sequence ID" value="NZ_BNAL01000004.1"/>
</dbReference>
<keyword evidence="2" id="KW-1185">Reference proteome</keyword>
<gene>
    <name evidence="1" type="ORF">GCM10017783_05510</name>
</gene>
<organism evidence="1 2">
    <name type="scientific">Deinococcus piscis</name>
    <dbReference type="NCBI Taxonomy" id="394230"/>
    <lineage>
        <taxon>Bacteria</taxon>
        <taxon>Thermotogati</taxon>
        <taxon>Deinococcota</taxon>
        <taxon>Deinococci</taxon>
        <taxon>Deinococcales</taxon>
        <taxon>Deinococcaceae</taxon>
        <taxon>Deinococcus</taxon>
    </lineage>
</organism>